<reference evidence="6" key="1">
    <citation type="submission" date="2023-08" db="EMBL/GenBank/DDBJ databases">
        <authorList>
            <person name="Audoor S."/>
            <person name="Bilcke G."/>
        </authorList>
    </citation>
    <scope>NUCLEOTIDE SEQUENCE</scope>
</reference>
<feature type="region of interest" description="Disordered" evidence="4">
    <location>
        <begin position="345"/>
        <end position="369"/>
    </location>
</feature>
<dbReference type="Pfam" id="PF04821">
    <property type="entry name" value="TIMELESS"/>
    <property type="match status" value="1"/>
</dbReference>
<feature type="compositionally biased region" description="Acidic residues" evidence="4">
    <location>
        <begin position="792"/>
        <end position="803"/>
    </location>
</feature>
<proteinExistence type="predicted"/>
<dbReference type="GO" id="GO:0000076">
    <property type="term" value="P:DNA replication checkpoint signaling"/>
    <property type="evidence" value="ECO:0007669"/>
    <property type="project" value="TreeGrafter"/>
</dbReference>
<keyword evidence="3" id="KW-0131">Cell cycle</keyword>
<dbReference type="GO" id="GO:0003677">
    <property type="term" value="F:DNA binding"/>
    <property type="evidence" value="ECO:0007669"/>
    <property type="project" value="TreeGrafter"/>
</dbReference>
<dbReference type="GO" id="GO:0006281">
    <property type="term" value="P:DNA repair"/>
    <property type="evidence" value="ECO:0007669"/>
    <property type="project" value="TreeGrafter"/>
</dbReference>
<dbReference type="PANTHER" id="PTHR22940">
    <property type="entry name" value="TIMEOUT/TIMELESS-2"/>
    <property type="match status" value="1"/>
</dbReference>
<dbReference type="EMBL" id="CAKOGP040002349">
    <property type="protein sequence ID" value="CAJ1967883.1"/>
    <property type="molecule type" value="Genomic_DNA"/>
</dbReference>
<organism evidence="6 7">
    <name type="scientific">Cylindrotheca closterium</name>
    <dbReference type="NCBI Taxonomy" id="2856"/>
    <lineage>
        <taxon>Eukaryota</taxon>
        <taxon>Sar</taxon>
        <taxon>Stramenopiles</taxon>
        <taxon>Ochrophyta</taxon>
        <taxon>Bacillariophyta</taxon>
        <taxon>Bacillariophyceae</taxon>
        <taxon>Bacillariophycidae</taxon>
        <taxon>Bacillariales</taxon>
        <taxon>Bacillariaceae</taxon>
        <taxon>Cylindrotheca</taxon>
    </lineage>
</organism>
<evidence type="ECO:0000259" key="5">
    <source>
        <dbReference type="Pfam" id="PF04821"/>
    </source>
</evidence>
<evidence type="ECO:0000313" key="6">
    <source>
        <dbReference type="EMBL" id="CAJ1967883.1"/>
    </source>
</evidence>
<dbReference type="InterPro" id="IPR044998">
    <property type="entry name" value="Timeless"/>
</dbReference>
<feature type="domain" description="Timeless N-terminal" evidence="5">
    <location>
        <begin position="54"/>
        <end position="337"/>
    </location>
</feature>
<evidence type="ECO:0000256" key="1">
    <source>
        <dbReference type="ARBA" id="ARBA00004123"/>
    </source>
</evidence>
<keyword evidence="2" id="KW-0539">Nucleus</keyword>
<accession>A0AAD2GAH8</accession>
<dbReference type="InterPro" id="IPR006906">
    <property type="entry name" value="Timeless_N"/>
</dbReference>
<gene>
    <name evidence="6" type="ORF">CYCCA115_LOCUS22982</name>
</gene>
<feature type="compositionally biased region" description="Basic residues" evidence="4">
    <location>
        <begin position="357"/>
        <end position="368"/>
    </location>
</feature>
<evidence type="ECO:0000313" key="7">
    <source>
        <dbReference type="Proteomes" id="UP001295423"/>
    </source>
</evidence>
<comment type="subcellular location">
    <subcellularLocation>
        <location evidence="1">Nucleus</location>
    </subcellularLocation>
</comment>
<dbReference type="Proteomes" id="UP001295423">
    <property type="component" value="Unassembled WGS sequence"/>
</dbReference>
<keyword evidence="7" id="KW-1185">Reference proteome</keyword>
<comment type="caution">
    <text evidence="6">The sequence shown here is derived from an EMBL/GenBank/DDBJ whole genome shotgun (WGS) entry which is preliminary data.</text>
</comment>
<dbReference type="GO" id="GO:0031298">
    <property type="term" value="C:replication fork protection complex"/>
    <property type="evidence" value="ECO:0007669"/>
    <property type="project" value="TreeGrafter"/>
</dbReference>
<name>A0AAD2GAH8_9STRA</name>
<dbReference type="AlphaFoldDB" id="A0AAD2GAH8"/>
<dbReference type="GO" id="GO:0043111">
    <property type="term" value="P:replication fork arrest"/>
    <property type="evidence" value="ECO:0007669"/>
    <property type="project" value="TreeGrafter"/>
</dbReference>
<evidence type="ECO:0000256" key="3">
    <source>
        <dbReference type="ARBA" id="ARBA00023306"/>
    </source>
</evidence>
<evidence type="ECO:0000256" key="4">
    <source>
        <dbReference type="SAM" id="MobiDB-lite"/>
    </source>
</evidence>
<sequence>MNETTRKKKNSIGAPAGSLERRLAVESDIVDELLLVCGVIGTTRNEGNELVPVTDCLNWLQDLQRALRRDEDLYRPISLLIGNWKVVEQKLLPLVISCRFDTAIVLTVVKILVILTKPLAENTKRAGRMLIDTSSKSNDSLVQQQIKLRENAVEQAELLIEYKRLFSHHSSHHVKGKEGTGLLSIFVSLLAEPLSKTGSARTDADHLTIELVLHLFRNLLAAEPLLNSSQDSIRRSRQLHHELVNLFEKELVTDILLVLGQELELRENSQYNLLMMELLHNLLKAQDPAAVALAQTRLSLSENTRYRSSSALSTKLREEKSSRFALVGTRHGHFGGTWLEKQGDGKRKYVSTNQSSKQKKSNTSRRNRKAEPFIGSSKSFLEHSNTRFSEEGPTANRAKETLNKFCQRFVENCYGPFMKSLKNEFRRDSVRLEDGDKVIFFRLIWFFSQWWRYSENNSLGQLIFTMDVFTFNLVLSSTDAFHLHKMFSRLEQAVSLYSEMMLLLKDMQHSQDATENEIALGLVNRIFYVAEPMDRLPKLLQSWTPGRNTRQYVCDLCTLCHVSLELLEENSKFDTMFGSETPRNNLEKMRVVAAEFDITSYFCKKLFSNQLVSMYTHLLSQYKLNSSRINDRVVAMFLRLSSTEMVSSMDSDTQSPISELYRPHTLEPMLYNIHLFLVIEKILLDSSIRNTGGFGSLVSFCTRHMEKFLATSQDNHMAFVECLFRHLSPRKFCESFAKFYMSEEFQMLAEREVLLDEQERCNELQGGVDSDIQSEDEAEFMFDEGRQAMNNSDDEPVTEESSEEPVAKGKKRLRENDSLNAFRTVKSHKKRQ</sequence>
<feature type="region of interest" description="Disordered" evidence="4">
    <location>
        <begin position="783"/>
        <end position="832"/>
    </location>
</feature>
<dbReference type="PANTHER" id="PTHR22940:SF4">
    <property type="entry name" value="PROTEIN TIMELESS HOMOLOG"/>
    <property type="match status" value="1"/>
</dbReference>
<protein>
    <recommendedName>
        <fullName evidence="5">Timeless N-terminal domain-containing protein</fullName>
    </recommendedName>
</protein>
<evidence type="ECO:0000256" key="2">
    <source>
        <dbReference type="ARBA" id="ARBA00023242"/>
    </source>
</evidence>